<proteinExistence type="predicted"/>
<organism evidence="2 3">
    <name type="scientific">Eubacterium plexicaudatum ASF492</name>
    <dbReference type="NCBI Taxonomy" id="1235802"/>
    <lineage>
        <taxon>Bacteria</taxon>
        <taxon>Bacillati</taxon>
        <taxon>Bacillota</taxon>
        <taxon>Clostridia</taxon>
        <taxon>Eubacteriales</taxon>
        <taxon>Eubacteriaceae</taxon>
        <taxon>Eubacterium</taxon>
    </lineage>
</organism>
<evidence type="ECO:0000256" key="1">
    <source>
        <dbReference type="SAM" id="Phobius"/>
    </source>
</evidence>
<reference evidence="2 3" key="1">
    <citation type="journal article" date="2014" name="Genome Announc.">
        <title>Draft genome sequences of the altered schaedler flora, a defined bacterial community from gnotobiotic mice.</title>
        <authorList>
            <person name="Wannemuehler M.J."/>
            <person name="Overstreet A.M."/>
            <person name="Ward D.V."/>
            <person name="Phillips G.J."/>
        </authorList>
    </citation>
    <scope>NUCLEOTIDE SEQUENCE [LARGE SCALE GENOMIC DNA]</scope>
    <source>
        <strain evidence="2 3">ASF492</strain>
    </source>
</reference>
<dbReference type="STRING" id="1235802.C823_03337"/>
<dbReference type="AlphaFoldDB" id="N2AI45"/>
<dbReference type="EMBL" id="AQFT01000100">
    <property type="protein sequence ID" value="EMZ24074.1"/>
    <property type="molecule type" value="Genomic_DNA"/>
</dbReference>
<accession>N2AI45</accession>
<sequence>MEHGGRKIRKAAGYFSVLLGSVLAFYVGIWRMLIRPLAGLYLAVLAGELTVFYVVITLIKCGLSLTVSGFIWSVGYMVKCILDA</sequence>
<dbReference type="Proteomes" id="UP000012589">
    <property type="component" value="Unassembled WGS sequence"/>
</dbReference>
<dbReference type="PATRIC" id="fig|1235802.3.peg.3521"/>
<keyword evidence="1" id="KW-0472">Membrane</keyword>
<name>N2AI45_9FIRM</name>
<evidence type="ECO:0000313" key="3">
    <source>
        <dbReference type="Proteomes" id="UP000012589"/>
    </source>
</evidence>
<dbReference type="OrthoDB" id="2058160at2"/>
<keyword evidence="3" id="KW-1185">Reference proteome</keyword>
<gene>
    <name evidence="2" type="ORF">C823_03337</name>
</gene>
<protein>
    <submittedName>
        <fullName evidence="2">Uncharacterized protein</fullName>
    </submittedName>
</protein>
<evidence type="ECO:0000313" key="2">
    <source>
        <dbReference type="EMBL" id="EMZ24074.1"/>
    </source>
</evidence>
<comment type="caution">
    <text evidence="2">The sequence shown here is derived from an EMBL/GenBank/DDBJ whole genome shotgun (WGS) entry which is preliminary data.</text>
</comment>
<feature type="transmembrane region" description="Helical" evidence="1">
    <location>
        <begin position="12"/>
        <end position="33"/>
    </location>
</feature>
<keyword evidence="1" id="KW-0812">Transmembrane</keyword>
<dbReference type="HOGENOM" id="CLU_2522599_0_0_9"/>
<keyword evidence="1" id="KW-1133">Transmembrane helix</keyword>